<name>B1IHL6_CLOBK</name>
<accession>B1IHL6</accession>
<dbReference type="KEGG" id="cbb:CLD_2277"/>
<evidence type="ECO:0000313" key="2">
    <source>
        <dbReference type="Proteomes" id="UP000008541"/>
    </source>
</evidence>
<dbReference type="HOGENOM" id="CLU_3342121_0_0_9"/>
<organism evidence="1 2">
    <name type="scientific">Clostridium botulinum (strain Okra / Type B1)</name>
    <dbReference type="NCBI Taxonomy" id="498213"/>
    <lineage>
        <taxon>Bacteria</taxon>
        <taxon>Bacillati</taxon>
        <taxon>Bacillota</taxon>
        <taxon>Clostridia</taxon>
        <taxon>Eubacteriales</taxon>
        <taxon>Clostridiaceae</taxon>
        <taxon>Clostridium</taxon>
    </lineage>
</organism>
<dbReference type="Proteomes" id="UP000008541">
    <property type="component" value="Chromosome"/>
</dbReference>
<reference evidence="1 2" key="1">
    <citation type="journal article" date="2007" name="PLoS ONE">
        <title>Analysis of the neurotoxin complex genes in Clostridium botulinum A1-A4 and B1 strains: BoNT/A3, /Ba4 and /B1 clusters are located within plasmids.</title>
        <authorList>
            <person name="Smith T.J."/>
            <person name="Hill K.K."/>
            <person name="Foley B.T."/>
            <person name="Detter J.C."/>
            <person name="Munk A.C."/>
            <person name="Bruce D.C."/>
            <person name="Doggett N.A."/>
            <person name="Smith L.A."/>
            <person name="Marks J.D."/>
            <person name="Xie G."/>
            <person name="Brettin T.S."/>
        </authorList>
    </citation>
    <scope>NUCLEOTIDE SEQUENCE [LARGE SCALE GENOMIC DNA]</scope>
    <source>
        <strain evidence="2">Okra / Type B1</strain>
    </source>
</reference>
<sequence>MIFFERQHIYYISNKNGAHKIPKPRYSNYSITFRAVVNLAN</sequence>
<dbReference type="AlphaFoldDB" id="B1IHL6"/>
<proteinExistence type="predicted"/>
<gene>
    <name evidence="1" type="ordered locus">CLD_2277</name>
</gene>
<evidence type="ECO:0000313" key="1">
    <source>
        <dbReference type="EMBL" id="ACA45405.1"/>
    </source>
</evidence>
<dbReference type="EMBL" id="CP000939">
    <property type="protein sequence ID" value="ACA45405.1"/>
    <property type="molecule type" value="Genomic_DNA"/>
</dbReference>
<protein>
    <submittedName>
        <fullName evidence="1">Uncharacterized protein</fullName>
    </submittedName>
</protein>